<evidence type="ECO:0008006" key="3">
    <source>
        <dbReference type="Google" id="ProtNLM"/>
    </source>
</evidence>
<proteinExistence type="predicted"/>
<evidence type="ECO:0000313" key="1">
    <source>
        <dbReference type="EMBL" id="KAL2065750.1"/>
    </source>
</evidence>
<keyword evidence="2" id="KW-1185">Reference proteome</keyword>
<reference evidence="1 2" key="1">
    <citation type="journal article" date="2024" name="Commun. Biol.">
        <title>Comparative genomic analysis of thermophilic fungi reveals convergent evolutionary adaptations and gene losses.</title>
        <authorList>
            <person name="Steindorff A.S."/>
            <person name="Aguilar-Pontes M.V."/>
            <person name="Robinson A.J."/>
            <person name="Andreopoulos B."/>
            <person name="LaButti K."/>
            <person name="Kuo A."/>
            <person name="Mondo S."/>
            <person name="Riley R."/>
            <person name="Otillar R."/>
            <person name="Haridas S."/>
            <person name="Lipzen A."/>
            <person name="Grimwood J."/>
            <person name="Schmutz J."/>
            <person name="Clum A."/>
            <person name="Reid I.D."/>
            <person name="Moisan M.C."/>
            <person name="Butler G."/>
            <person name="Nguyen T.T.M."/>
            <person name="Dewar K."/>
            <person name="Conant G."/>
            <person name="Drula E."/>
            <person name="Henrissat B."/>
            <person name="Hansel C."/>
            <person name="Singer S."/>
            <person name="Hutchinson M.I."/>
            <person name="de Vries R.P."/>
            <person name="Natvig D.O."/>
            <person name="Powell A.J."/>
            <person name="Tsang A."/>
            <person name="Grigoriev I.V."/>
        </authorList>
    </citation>
    <scope>NUCLEOTIDE SEQUENCE [LARGE SCALE GENOMIC DNA]</scope>
    <source>
        <strain evidence="1 2">CBS 494.80</strain>
    </source>
</reference>
<comment type="caution">
    <text evidence="1">The sequence shown here is derived from an EMBL/GenBank/DDBJ whole genome shotgun (WGS) entry which is preliminary data.</text>
</comment>
<accession>A0ABR4C762</accession>
<protein>
    <recommendedName>
        <fullName evidence="3">Secreted protein</fullName>
    </recommendedName>
</protein>
<organism evidence="1 2">
    <name type="scientific">Oculimacula yallundae</name>
    <dbReference type="NCBI Taxonomy" id="86028"/>
    <lineage>
        <taxon>Eukaryota</taxon>
        <taxon>Fungi</taxon>
        <taxon>Dikarya</taxon>
        <taxon>Ascomycota</taxon>
        <taxon>Pezizomycotina</taxon>
        <taxon>Leotiomycetes</taxon>
        <taxon>Helotiales</taxon>
        <taxon>Ploettnerulaceae</taxon>
        <taxon>Oculimacula</taxon>
    </lineage>
</organism>
<gene>
    <name evidence="1" type="ORF">VTL71DRAFT_3420</name>
</gene>
<evidence type="ECO:0000313" key="2">
    <source>
        <dbReference type="Proteomes" id="UP001595075"/>
    </source>
</evidence>
<dbReference type="EMBL" id="JAZHXI010000012">
    <property type="protein sequence ID" value="KAL2065750.1"/>
    <property type="molecule type" value="Genomic_DNA"/>
</dbReference>
<dbReference type="Proteomes" id="UP001595075">
    <property type="component" value="Unassembled WGS sequence"/>
</dbReference>
<sequence length="83" mass="9902">MTHTYKHTTQNSILLVSFLPFLLRTPQHQNTPYRCYALFCFVHFLFACRRFSLREQYIGGIIGQWRLVHITTIILCPADRWTV</sequence>
<name>A0ABR4C762_9HELO</name>